<organism evidence="2 3">
    <name type="scientific">Diplodia corticola</name>
    <dbReference type="NCBI Taxonomy" id="236234"/>
    <lineage>
        <taxon>Eukaryota</taxon>
        <taxon>Fungi</taxon>
        <taxon>Dikarya</taxon>
        <taxon>Ascomycota</taxon>
        <taxon>Pezizomycotina</taxon>
        <taxon>Dothideomycetes</taxon>
        <taxon>Dothideomycetes incertae sedis</taxon>
        <taxon>Botryosphaeriales</taxon>
        <taxon>Botryosphaeriaceae</taxon>
        <taxon>Diplodia</taxon>
    </lineage>
</organism>
<dbReference type="PANTHER" id="PTHR24148">
    <property type="entry name" value="ANKYRIN REPEAT DOMAIN-CONTAINING PROTEIN 39 HOMOLOG-RELATED"/>
    <property type="match status" value="1"/>
</dbReference>
<accession>A0A1J9RR64</accession>
<feature type="domain" description="Heterokaryon incompatibility" evidence="1">
    <location>
        <begin position="54"/>
        <end position="207"/>
    </location>
</feature>
<dbReference type="RefSeq" id="XP_020126289.1">
    <property type="nucleotide sequence ID" value="XM_020278376.1"/>
</dbReference>
<dbReference type="InterPro" id="IPR010730">
    <property type="entry name" value="HET"/>
</dbReference>
<dbReference type="InterPro" id="IPR052895">
    <property type="entry name" value="HetReg/Transcr_Mod"/>
</dbReference>
<name>A0A1J9RR64_9PEZI</name>
<dbReference type="Proteomes" id="UP000183809">
    <property type="component" value="Unassembled WGS sequence"/>
</dbReference>
<protein>
    <submittedName>
        <fullName evidence="2">Het domain-containing protein</fullName>
    </submittedName>
</protein>
<evidence type="ECO:0000313" key="3">
    <source>
        <dbReference type="Proteomes" id="UP000183809"/>
    </source>
</evidence>
<dbReference type="AlphaFoldDB" id="A0A1J9RR64"/>
<dbReference type="Pfam" id="PF26639">
    <property type="entry name" value="Het-6_barrel"/>
    <property type="match status" value="1"/>
</dbReference>
<dbReference type="EMBL" id="MNUE01000067">
    <property type="protein sequence ID" value="OJD30029.1"/>
    <property type="molecule type" value="Genomic_DNA"/>
</dbReference>
<gene>
    <name evidence="2" type="ORF">BKCO1_670006</name>
</gene>
<reference evidence="2 3" key="1">
    <citation type="submission" date="2016-10" db="EMBL/GenBank/DDBJ databases">
        <title>Proteomics and genomics reveal pathogen-plant mechanisms compatible with a hemibiotrophic lifestyle of Diplodia corticola.</title>
        <authorList>
            <person name="Fernandes I."/>
            <person name="De Jonge R."/>
            <person name="Van De Peer Y."/>
            <person name="Devreese B."/>
            <person name="Alves A."/>
            <person name="Esteves A.C."/>
        </authorList>
    </citation>
    <scope>NUCLEOTIDE SEQUENCE [LARGE SCALE GENOMIC DNA]</scope>
    <source>
        <strain evidence="2 3">CBS 112549</strain>
    </source>
</reference>
<comment type="caution">
    <text evidence="2">The sequence shown here is derived from an EMBL/GenBank/DDBJ whole genome shotgun (WGS) entry which is preliminary data.</text>
</comment>
<dbReference type="Pfam" id="PF06985">
    <property type="entry name" value="HET"/>
    <property type="match status" value="1"/>
</dbReference>
<proteinExistence type="predicted"/>
<sequence>MTLRLDGQTLDIAYEPLKKGEIRLITFEGITSASPGNRLGYHIRHVSIDDPPPYCALSYRWGNGKELKYPTKFKGNWLDIRGGPLEAVRAYLSNPSAEDGHLPFWIDQFCIEQSSKDEMTQQVSMMHEIYSKATKTVIYLGTPRGPESEGHFRSAFDYLRTLDGDAMSLDSLEQTVQSTKKLPVGTVAALAAVLAAPWFSRTWVVQEAVLSKNAVVLCGNNIEDMVQLCAAISHFDSMAFLRQLFRDFHVLEHPWQARVQRVRLFYRLKLSYAASQPQPSECLPRDAMKRLLARCRPLEATDPRDKIFALAGICRADDRPVVGYELSEAHVYRDTAVRILQEGHQHHRNTPMGTEEPVSCLWNDLCLLALVNADHVMITSPSWIPDWSLPLTYNDLWFEHEESLSFHASGNKSPGVQFPDHSPRTLVISGKLCSAVSSTGEDSIQTRVFHETDMDECGFSDEWWPVSRGRIEGTVEQGKRLPEWIVRAAEYLRAHTHPSVDHQQREERIATTLCAGASIETASGRGGHVASANKRGQLAQLWKSYQKFAARRLGVEIEKDETDAGSRDENERACVCFLGMVGIACRGRRLFVTMDGHIGLGPGRMTEGDVIGVLYGSHWPFVLRPCGDGFLLVGYCYVDGMMHGEIVERGDIPEKQVRLV</sequence>
<keyword evidence="3" id="KW-1185">Reference proteome</keyword>
<evidence type="ECO:0000313" key="2">
    <source>
        <dbReference type="EMBL" id="OJD30029.1"/>
    </source>
</evidence>
<evidence type="ECO:0000259" key="1">
    <source>
        <dbReference type="Pfam" id="PF06985"/>
    </source>
</evidence>
<dbReference type="PANTHER" id="PTHR24148:SF64">
    <property type="entry name" value="HETEROKARYON INCOMPATIBILITY DOMAIN-CONTAINING PROTEIN"/>
    <property type="match status" value="1"/>
</dbReference>
<dbReference type="GeneID" id="31018637"/>
<dbReference type="OrthoDB" id="5386682at2759"/>